<dbReference type="OrthoDB" id="17275at10239"/>
<organism evidence="4 5">
    <name type="scientific">Orgyia leucostigma nucleopolyhedrovirus</name>
    <dbReference type="NCBI Taxonomy" id="490711"/>
    <lineage>
        <taxon>Viruses</taxon>
        <taxon>Viruses incertae sedis</taxon>
        <taxon>Naldaviricetes</taxon>
        <taxon>Lefavirales</taxon>
        <taxon>Baculoviridae</taxon>
        <taxon>Alphabaculovirus</taxon>
        <taxon>Alphabaculovirus orleucostigmae</taxon>
    </lineage>
</organism>
<dbReference type="RefSeq" id="YP_001650972.1">
    <property type="nucleotide sequence ID" value="NC_010276.1"/>
</dbReference>
<keyword evidence="2" id="KW-0378">Hydrolase</keyword>
<dbReference type="InterPro" id="IPR006853">
    <property type="entry name" value="Poxin_vir"/>
</dbReference>
<comment type="catalytic activity">
    <reaction evidence="3">
        <text>2',3'-cGAMP + H2O = Gp(2'-5')Ap(3') + H(+)</text>
        <dbReference type="Rhea" id="RHEA:59472"/>
        <dbReference type="ChEBI" id="CHEBI:15377"/>
        <dbReference type="ChEBI" id="CHEBI:15378"/>
        <dbReference type="ChEBI" id="CHEBI:143093"/>
        <dbReference type="ChEBI" id="CHEBI:143098"/>
    </reaction>
    <physiologicalReaction direction="left-to-right" evidence="3">
        <dbReference type="Rhea" id="RHEA:59473"/>
    </physiologicalReaction>
</comment>
<accession>B0FDT0</accession>
<dbReference type="Pfam" id="PF04766">
    <property type="entry name" value="Baculo_p26"/>
    <property type="match status" value="1"/>
</dbReference>
<dbReference type="Proteomes" id="UP000203316">
    <property type="component" value="Segment"/>
</dbReference>
<keyword evidence="1" id="KW-0540">Nuclease</keyword>
<proteinExistence type="predicted"/>
<protein>
    <submittedName>
        <fullName evidence="4">p26-b</fullName>
    </submittedName>
</protein>
<sequence length="230" mass="26075">MQRYTINGVSFSVDFTINRVFCHKYNNNNLIAHVYGIHDDQPGLDALHQYPGLACSIKLPKINAKTEVCFVCFDSHKRLRLVKARLDTKLYFAHHHYGKYYVYGQVPAVVEFDVARAADLFVGAPVFDAVRRRLVSFVTNCHFSDNASERQKQLIVPVTGESYRLQGMFCINGGVRLYGENEVVDAGVRSDININVKYTKKQVDVFVVYNGEIISRVTVKSKFTGNVLIV</sequence>
<dbReference type="GO" id="GO:0004518">
    <property type="term" value="F:nuclease activity"/>
    <property type="evidence" value="ECO:0007669"/>
    <property type="project" value="UniProtKB-KW"/>
</dbReference>
<dbReference type="GeneID" id="5850486"/>
<evidence type="ECO:0000256" key="3">
    <source>
        <dbReference type="ARBA" id="ARBA00023932"/>
    </source>
</evidence>
<gene>
    <name evidence="4" type="primary">p26-b</name>
</gene>
<keyword evidence="5" id="KW-1185">Reference proteome</keyword>
<evidence type="ECO:0000313" key="4">
    <source>
        <dbReference type="EMBL" id="ABY65788.1"/>
    </source>
</evidence>
<name>B0FDT0_9ABAC</name>
<evidence type="ECO:0000313" key="5">
    <source>
        <dbReference type="Proteomes" id="UP000203316"/>
    </source>
</evidence>
<evidence type="ECO:0000256" key="1">
    <source>
        <dbReference type="ARBA" id="ARBA00022722"/>
    </source>
</evidence>
<evidence type="ECO:0000256" key="2">
    <source>
        <dbReference type="ARBA" id="ARBA00022801"/>
    </source>
</evidence>
<dbReference type="EMBL" id="EU309041">
    <property type="protein sequence ID" value="ABY65788.1"/>
    <property type="molecule type" value="Genomic_DNA"/>
</dbReference>
<dbReference type="KEGG" id="vg:5850486"/>
<dbReference type="GO" id="GO:0016787">
    <property type="term" value="F:hydrolase activity"/>
    <property type="evidence" value="ECO:0007669"/>
    <property type="project" value="UniProtKB-KW"/>
</dbReference>
<reference evidence="4 5" key="1">
    <citation type="submission" date="2007-11" db="EMBL/GenBank/DDBJ databases">
        <title>Sequence and organization of Orgyia leucostigma nucleopolyhedrovirus genome.</title>
        <authorList>
            <person name="Eveleigh R.J.M."/>
            <person name="Lapointe R."/>
            <person name="Graham R.I."/>
            <person name="Lauzon H.A.M."/>
            <person name="Pavlik L."/>
            <person name="Arif B.M."/>
            <person name="Lucarotti C.J."/>
        </authorList>
    </citation>
    <scope>NUCLEOTIDE SEQUENCE [LARGE SCALE GENOMIC DNA]</scope>
    <source>
        <strain evidence="4">CFS-77</strain>
    </source>
</reference>